<evidence type="ECO:0000313" key="1">
    <source>
        <dbReference type="EMBL" id="AIF21273.1"/>
    </source>
</evidence>
<sequence>MGSVSFEIISFNSITFQPVSEKPDLGFCPIKAGTLPAHNIKKDYNTNPDMADIDNTKNVYLFTHGRSDLVEKSTDALVSNGFSKDKIVMADPKKAGDVDEYMAMLWMPPNPDHIKIQKITKVEQAEPTGMIGVWAGVSKEDIFEIKI</sequence>
<dbReference type="AlphaFoldDB" id="A0A075I5S4"/>
<accession>A0A075I5S4</accession>
<organism evidence="1">
    <name type="scientific">uncultured marine thaumarchaeote KM3_99_A02</name>
    <dbReference type="NCBI Taxonomy" id="1456353"/>
    <lineage>
        <taxon>Archaea</taxon>
        <taxon>Nitrososphaerota</taxon>
        <taxon>environmental samples</taxon>
    </lineage>
</organism>
<name>A0A075I5S4_9ARCH</name>
<proteinExistence type="predicted"/>
<protein>
    <submittedName>
        <fullName evidence="1">Uncharacterized protein</fullName>
    </submittedName>
</protein>
<reference evidence="1" key="1">
    <citation type="journal article" date="2014" name="Genome Biol. Evol.">
        <title>Pangenome evidence for extensive interdomain horizontal transfer affecting lineage core and shell genes in uncultured planktonic thaumarchaeota and euryarchaeota.</title>
        <authorList>
            <person name="Deschamps P."/>
            <person name="Zivanovic Y."/>
            <person name="Moreira D."/>
            <person name="Rodriguez-Valera F."/>
            <person name="Lopez-Garcia P."/>
        </authorList>
    </citation>
    <scope>NUCLEOTIDE SEQUENCE</scope>
</reference>
<dbReference type="EMBL" id="KF901186">
    <property type="protein sequence ID" value="AIF21273.1"/>
    <property type="molecule type" value="Genomic_DNA"/>
</dbReference>